<reference evidence="3" key="2">
    <citation type="submission" date="2020-10" db="UniProtKB">
        <authorList>
            <consortium name="WormBaseParasite"/>
        </authorList>
    </citation>
    <scope>IDENTIFICATION</scope>
</reference>
<sequence>MFFKVVLLSFVLEYAVCISCYNEAQLFDRPHQKYCIYYKTVDNYEKQGCNGVKKLQQLLEELDVPSAQLNQCYSNSKYNAFLICDKDKCNTPCTPEKSAVTEELSLNVAPNSSVYADVSNNPNNCNCNCEHHSSASSLSVSLFAMGLAFYALLFH</sequence>
<feature type="signal peptide" evidence="1">
    <location>
        <begin position="1"/>
        <end position="17"/>
    </location>
</feature>
<organism evidence="2 3">
    <name type="scientific">Panagrellus redivivus</name>
    <name type="common">Microworm</name>
    <dbReference type="NCBI Taxonomy" id="6233"/>
    <lineage>
        <taxon>Eukaryota</taxon>
        <taxon>Metazoa</taxon>
        <taxon>Ecdysozoa</taxon>
        <taxon>Nematoda</taxon>
        <taxon>Chromadorea</taxon>
        <taxon>Rhabditida</taxon>
        <taxon>Tylenchina</taxon>
        <taxon>Panagrolaimomorpha</taxon>
        <taxon>Panagrolaimoidea</taxon>
        <taxon>Panagrolaimidae</taxon>
        <taxon>Panagrellus</taxon>
    </lineage>
</organism>
<keyword evidence="2" id="KW-1185">Reference proteome</keyword>
<protein>
    <submittedName>
        <fullName evidence="3">Uncharacterized protein</fullName>
    </submittedName>
</protein>
<accession>A0A7E4V8Y9</accession>
<dbReference type="WBParaSite" id="Pan_g17679.t1">
    <property type="protein sequence ID" value="Pan_g17679.t1"/>
    <property type="gene ID" value="Pan_g17679"/>
</dbReference>
<dbReference type="AlphaFoldDB" id="A0A7E4V8Y9"/>
<evidence type="ECO:0000256" key="1">
    <source>
        <dbReference type="SAM" id="SignalP"/>
    </source>
</evidence>
<keyword evidence="1" id="KW-0732">Signal</keyword>
<reference evidence="2" key="1">
    <citation type="journal article" date="2013" name="Genetics">
        <title>The draft genome and transcriptome of Panagrellus redivivus are shaped by the harsh demands of a free-living lifestyle.</title>
        <authorList>
            <person name="Srinivasan J."/>
            <person name="Dillman A.R."/>
            <person name="Macchietto M.G."/>
            <person name="Heikkinen L."/>
            <person name="Lakso M."/>
            <person name="Fracchia K.M."/>
            <person name="Antoshechkin I."/>
            <person name="Mortazavi A."/>
            <person name="Wong G."/>
            <person name="Sternberg P.W."/>
        </authorList>
    </citation>
    <scope>NUCLEOTIDE SEQUENCE [LARGE SCALE GENOMIC DNA]</scope>
    <source>
        <strain evidence="2">MT8872</strain>
    </source>
</reference>
<evidence type="ECO:0000313" key="3">
    <source>
        <dbReference type="WBParaSite" id="Pan_g17679.t1"/>
    </source>
</evidence>
<name>A0A7E4V8Y9_PANRE</name>
<feature type="chain" id="PRO_5028815862" evidence="1">
    <location>
        <begin position="18"/>
        <end position="155"/>
    </location>
</feature>
<evidence type="ECO:0000313" key="2">
    <source>
        <dbReference type="Proteomes" id="UP000492821"/>
    </source>
</evidence>
<dbReference type="Proteomes" id="UP000492821">
    <property type="component" value="Unassembled WGS sequence"/>
</dbReference>
<proteinExistence type="predicted"/>